<accession>A0A0R2I813</accession>
<dbReference type="Proteomes" id="UP000051658">
    <property type="component" value="Unassembled WGS sequence"/>
</dbReference>
<dbReference type="AlphaFoldDB" id="A0A0R2I813"/>
<proteinExistence type="predicted"/>
<organism evidence="1 2">
    <name type="scientific">Carnobacterium divergens DSM 20623</name>
    <dbReference type="NCBI Taxonomy" id="1449336"/>
    <lineage>
        <taxon>Bacteria</taxon>
        <taxon>Bacillati</taxon>
        <taxon>Bacillota</taxon>
        <taxon>Bacilli</taxon>
        <taxon>Lactobacillales</taxon>
        <taxon>Carnobacteriaceae</taxon>
        <taxon>Carnobacterium</taxon>
    </lineage>
</organism>
<gene>
    <name evidence="1" type="ORF">IV74_GL001236</name>
</gene>
<keyword evidence="2" id="KW-1185">Reference proteome</keyword>
<evidence type="ECO:0000313" key="1">
    <source>
        <dbReference type="EMBL" id="KRN57978.1"/>
    </source>
</evidence>
<dbReference type="RefSeq" id="WP_034568227.1">
    <property type="nucleotide sequence ID" value="NZ_JQBS01000001.1"/>
</dbReference>
<name>A0A0R2I813_CARDV</name>
<evidence type="ECO:0000313" key="2">
    <source>
        <dbReference type="Proteomes" id="UP000051658"/>
    </source>
</evidence>
<dbReference type="PATRIC" id="fig|1449336.4.peg.1262"/>
<sequence length="100" mass="11737">MKTYQIHGKVISDIKIISTSTGTPFARFTLEHKDKPYNCLIAGQKAFNFLYEVKNGSFLLLEVLPNERKQLVVKQYQLKQKLTTSFQYKGLHYPHKKFNR</sequence>
<dbReference type="EMBL" id="JQBS01000001">
    <property type="protein sequence ID" value="KRN57978.1"/>
    <property type="molecule type" value="Genomic_DNA"/>
</dbReference>
<comment type="caution">
    <text evidence="1">The sequence shown here is derived from an EMBL/GenBank/DDBJ whole genome shotgun (WGS) entry which is preliminary data.</text>
</comment>
<reference evidence="1 2" key="1">
    <citation type="journal article" date="2015" name="Genome Announc.">
        <title>Expanding the biotechnology potential of lactobacilli through comparative genomics of 213 strains and associated genera.</title>
        <authorList>
            <person name="Sun Z."/>
            <person name="Harris H.M."/>
            <person name="McCann A."/>
            <person name="Guo C."/>
            <person name="Argimon S."/>
            <person name="Zhang W."/>
            <person name="Yang X."/>
            <person name="Jeffery I.B."/>
            <person name="Cooney J.C."/>
            <person name="Kagawa T.F."/>
            <person name="Liu W."/>
            <person name="Song Y."/>
            <person name="Salvetti E."/>
            <person name="Wrobel A."/>
            <person name="Rasinkangas P."/>
            <person name="Parkhill J."/>
            <person name="Rea M.C."/>
            <person name="O'Sullivan O."/>
            <person name="Ritari J."/>
            <person name="Douillard F.P."/>
            <person name="Paul Ross R."/>
            <person name="Yang R."/>
            <person name="Briner A.E."/>
            <person name="Felis G.E."/>
            <person name="de Vos W.M."/>
            <person name="Barrangou R."/>
            <person name="Klaenhammer T.R."/>
            <person name="Caufield P.W."/>
            <person name="Cui Y."/>
            <person name="Zhang H."/>
            <person name="O'Toole P.W."/>
        </authorList>
    </citation>
    <scope>NUCLEOTIDE SEQUENCE [LARGE SCALE GENOMIC DNA]</scope>
    <source>
        <strain evidence="1 2">DSM 20623</strain>
    </source>
</reference>
<protein>
    <submittedName>
        <fullName evidence="1">Uncharacterized protein</fullName>
    </submittedName>
</protein>
<dbReference type="GeneID" id="89589736"/>